<reference evidence="2" key="1">
    <citation type="journal article" date="2020" name="Stud. Mycol.">
        <title>101 Dothideomycetes genomes: a test case for predicting lifestyles and emergence of pathogens.</title>
        <authorList>
            <person name="Haridas S."/>
            <person name="Albert R."/>
            <person name="Binder M."/>
            <person name="Bloem J."/>
            <person name="Labutti K."/>
            <person name="Salamov A."/>
            <person name="Andreopoulos B."/>
            <person name="Baker S."/>
            <person name="Barry K."/>
            <person name="Bills G."/>
            <person name="Bluhm B."/>
            <person name="Cannon C."/>
            <person name="Castanera R."/>
            <person name="Culley D."/>
            <person name="Daum C."/>
            <person name="Ezra D."/>
            <person name="Gonzalez J."/>
            <person name="Henrissat B."/>
            <person name="Kuo A."/>
            <person name="Liang C."/>
            <person name="Lipzen A."/>
            <person name="Lutzoni F."/>
            <person name="Magnuson J."/>
            <person name="Mondo S."/>
            <person name="Nolan M."/>
            <person name="Ohm R."/>
            <person name="Pangilinan J."/>
            <person name="Park H.-J."/>
            <person name="Ramirez L."/>
            <person name="Alfaro M."/>
            <person name="Sun H."/>
            <person name="Tritt A."/>
            <person name="Yoshinaga Y."/>
            <person name="Zwiers L.-H."/>
            <person name="Turgeon B."/>
            <person name="Goodwin S."/>
            <person name="Spatafora J."/>
            <person name="Crous P."/>
            <person name="Grigoriev I."/>
        </authorList>
    </citation>
    <scope>NUCLEOTIDE SEQUENCE</scope>
    <source>
        <strain evidence="2">CBS 133067</strain>
    </source>
</reference>
<feature type="compositionally biased region" description="Gly residues" evidence="1">
    <location>
        <begin position="99"/>
        <end position="110"/>
    </location>
</feature>
<sequence length="386" mass="40286">MNLVAYSDSEDSDAEPSKPTPAPAPAAKPAPKASAQKIVDRANPGKIRVNLPTATASEDSKDNVSGDAPPAKRARTGGAFGGFNAMLPAPKKTAESAKGSGGGVNRGLGRGVHFKTSAQAAFSREPVEFTPVDRSEPEGGMGNGDGVKGFPQEKKEEEVKLIGKPTVFKPLSVVNKQKKKKRTAAEVAADTTNSMKPSSTTADKKSSTTAQPPAPAPKPKVSLFSLQQDDGPIVLPPEPQEADAVDEAADDPSPDDGTTTQSLQYPVSADTNAPSNSLNVIAADMKLTAAERRQLFGRNASKNAPEAVNVVNFNTDAEYAANEAARASGELAAQAQQNMGVRAIAPGKHSLKQLMNAATSQKDVLEDSFAQGKRNKKEAGNKYGWS</sequence>
<evidence type="ECO:0000256" key="1">
    <source>
        <dbReference type="SAM" id="MobiDB-lite"/>
    </source>
</evidence>
<feature type="compositionally biased region" description="Basic and acidic residues" evidence="1">
    <location>
        <begin position="151"/>
        <end position="161"/>
    </location>
</feature>
<dbReference type="GO" id="GO:0005634">
    <property type="term" value="C:nucleus"/>
    <property type="evidence" value="ECO:0007669"/>
    <property type="project" value="TreeGrafter"/>
</dbReference>
<dbReference type="PANTHER" id="PTHR13621">
    <property type="entry name" value="PROLINE-RICH PROTEIN PRCC"/>
    <property type="match status" value="1"/>
</dbReference>
<dbReference type="AlphaFoldDB" id="A0A9P4IG92"/>
<feature type="compositionally biased region" description="Acidic residues" evidence="1">
    <location>
        <begin position="240"/>
        <end position="254"/>
    </location>
</feature>
<feature type="region of interest" description="Disordered" evidence="1">
    <location>
        <begin position="365"/>
        <end position="386"/>
    </location>
</feature>
<feature type="region of interest" description="Disordered" evidence="1">
    <location>
        <begin position="1"/>
        <end position="275"/>
    </location>
</feature>
<evidence type="ECO:0000313" key="2">
    <source>
        <dbReference type="EMBL" id="KAF2100424.1"/>
    </source>
</evidence>
<gene>
    <name evidence="2" type="ORF">NA57DRAFT_54513</name>
</gene>
<dbReference type="EMBL" id="ML978124">
    <property type="protein sequence ID" value="KAF2100424.1"/>
    <property type="molecule type" value="Genomic_DNA"/>
</dbReference>
<dbReference type="Proteomes" id="UP000799772">
    <property type="component" value="Unassembled WGS sequence"/>
</dbReference>
<feature type="compositionally biased region" description="Pro residues" evidence="1">
    <location>
        <begin position="18"/>
        <end position="28"/>
    </location>
</feature>
<dbReference type="Pfam" id="PF10253">
    <property type="entry name" value="PRCC"/>
    <property type="match status" value="1"/>
</dbReference>
<dbReference type="InterPro" id="IPR018800">
    <property type="entry name" value="PRCC"/>
</dbReference>
<comment type="caution">
    <text evidence="2">The sequence shown here is derived from an EMBL/GenBank/DDBJ whole genome shotgun (WGS) entry which is preliminary data.</text>
</comment>
<keyword evidence="3" id="KW-1185">Reference proteome</keyword>
<accession>A0A9P4IG92</accession>
<feature type="compositionally biased region" description="Basic and acidic residues" evidence="1">
    <location>
        <begin position="125"/>
        <end position="137"/>
    </location>
</feature>
<evidence type="ECO:0008006" key="4">
    <source>
        <dbReference type="Google" id="ProtNLM"/>
    </source>
</evidence>
<name>A0A9P4IG92_9PEZI</name>
<dbReference type="PANTHER" id="PTHR13621:SF2">
    <property type="entry name" value="PROLINE-RICH PROTEIN PRCC"/>
    <property type="match status" value="1"/>
</dbReference>
<dbReference type="OrthoDB" id="2555634at2759"/>
<organism evidence="2 3">
    <name type="scientific">Rhizodiscina lignyota</name>
    <dbReference type="NCBI Taxonomy" id="1504668"/>
    <lineage>
        <taxon>Eukaryota</taxon>
        <taxon>Fungi</taxon>
        <taxon>Dikarya</taxon>
        <taxon>Ascomycota</taxon>
        <taxon>Pezizomycotina</taxon>
        <taxon>Dothideomycetes</taxon>
        <taxon>Pleosporomycetidae</taxon>
        <taxon>Aulographales</taxon>
        <taxon>Rhizodiscinaceae</taxon>
        <taxon>Rhizodiscina</taxon>
    </lineage>
</organism>
<feature type="compositionally biased region" description="Polar residues" evidence="1">
    <location>
        <begin position="257"/>
        <end position="275"/>
    </location>
</feature>
<evidence type="ECO:0000313" key="3">
    <source>
        <dbReference type="Proteomes" id="UP000799772"/>
    </source>
</evidence>
<protein>
    <recommendedName>
        <fullName evidence="4">Mitotic checkpoint regulator, MAD2B-interacting-domain-containing protein</fullName>
    </recommendedName>
</protein>
<proteinExistence type="predicted"/>